<evidence type="ECO:0000313" key="1">
    <source>
        <dbReference type="EMBL" id="MFC5884643.1"/>
    </source>
</evidence>
<sequence length="450" mass="47154">MADLERRRNEELARILHQLGWSPERLAREVNLTLPPALAISSTAPYKWRDRGMVPRSPHDQTVCEVLGRTLGIAVTYEQLWGRMGGNRGAKILSPHLLTDPWTADTAQTALRDAATDAGPVRLTDLFRGADLDRAADRLAAPPPPLGGGEGALRIAPALVEELRLSHLSKLRLEQACGGGLVLGPARAELALVAKLLELGAYDEPLGRALYGTAGRFARLAGWAAYDLGHDAAAQRAFVAALRAAHLSGDRRLGVGVVGGLVVLATQSAGGRGLDAVTALAGALEAAGDALDPADRALQLGRIARAHGRRGDKDAVREAAERAFAELDAAGSRATDVAGLDATDTGGDRGDARADLAGMVGEGYLFLGDHRRAQPLLAEAVAGLGSGRARARALLMVRLADSQRRTGRHREAAATADRARALAAGMQSERVARALRDFDAASRAVLPGGA</sequence>
<organism evidence="1 2">
    <name type="scientific">Kitasatospora aburaviensis</name>
    <dbReference type="NCBI Taxonomy" id="67265"/>
    <lineage>
        <taxon>Bacteria</taxon>
        <taxon>Bacillati</taxon>
        <taxon>Actinomycetota</taxon>
        <taxon>Actinomycetes</taxon>
        <taxon>Kitasatosporales</taxon>
        <taxon>Streptomycetaceae</taxon>
        <taxon>Kitasatospora</taxon>
    </lineage>
</organism>
<accession>A0ABW1ERH7</accession>
<gene>
    <name evidence="1" type="ORF">ACFP0N_06525</name>
</gene>
<proteinExistence type="predicted"/>
<name>A0ABW1ERH7_9ACTN</name>
<keyword evidence="2" id="KW-1185">Reference proteome</keyword>
<dbReference type="Proteomes" id="UP001596067">
    <property type="component" value="Unassembled WGS sequence"/>
</dbReference>
<protein>
    <recommendedName>
        <fullName evidence="3">Transcriptional regulator</fullName>
    </recommendedName>
</protein>
<evidence type="ECO:0000313" key="2">
    <source>
        <dbReference type="Proteomes" id="UP001596067"/>
    </source>
</evidence>
<reference evidence="2" key="1">
    <citation type="journal article" date="2019" name="Int. J. Syst. Evol. Microbiol.">
        <title>The Global Catalogue of Microorganisms (GCM) 10K type strain sequencing project: providing services to taxonomists for standard genome sequencing and annotation.</title>
        <authorList>
            <consortium name="The Broad Institute Genomics Platform"/>
            <consortium name="The Broad Institute Genome Sequencing Center for Infectious Disease"/>
            <person name="Wu L."/>
            <person name="Ma J."/>
        </authorList>
    </citation>
    <scope>NUCLEOTIDE SEQUENCE [LARGE SCALE GENOMIC DNA]</scope>
    <source>
        <strain evidence="2">CGMCC 4.1469</strain>
    </source>
</reference>
<evidence type="ECO:0008006" key="3">
    <source>
        <dbReference type="Google" id="ProtNLM"/>
    </source>
</evidence>
<dbReference type="RefSeq" id="WP_313763732.1">
    <property type="nucleotide sequence ID" value="NZ_BAAAVH010000087.1"/>
</dbReference>
<comment type="caution">
    <text evidence="1">The sequence shown here is derived from an EMBL/GenBank/DDBJ whole genome shotgun (WGS) entry which is preliminary data.</text>
</comment>
<dbReference type="EMBL" id="JBHSOD010000005">
    <property type="protein sequence ID" value="MFC5884643.1"/>
    <property type="molecule type" value="Genomic_DNA"/>
</dbReference>